<dbReference type="Proteomes" id="UP001497744">
    <property type="component" value="Unassembled WGS sequence"/>
</dbReference>
<sequence length="395" mass="40644">MVLTRHAPERGVRQNALLQNVHALVDAALQRGGGHLVEVVANALVGEVARVVLVVVDDEWLARSGEKVAVEPVEKHGLRRLRKAEALAFGRLDAPDFDAGLAGDEVAALGRGALLQNGEAKGRRAVAPAGLEHEAAAGSAVGLGQDVVVAGGRLEHDCVEQGALGVGSVLPGGYLEELRVAAEALDQDAHLAELEGELLGAGLGVGQVALGGGDDEGDVEVPAELDGLARLLHEPLHDVHDDEGDVGDGGAAAAHGVEDLVAGRVDQGHGAVAGEHVGAHRLGDVAGLAADVGAVREHVEESGLAVVDVPHEHDHGRPLEVADDVLGAELLELLPERVLVDVVELRALGHEVVDALGHVYREVRLGVDGRLGLEEQEPEDVLELAADAAGELADA</sequence>
<gene>
    <name evidence="1" type="ORF">BcabD6B2_39240</name>
</gene>
<protein>
    <submittedName>
        <fullName evidence="1">Uncharacterized protein</fullName>
    </submittedName>
</protein>
<dbReference type="AlphaFoldDB" id="A0AAV4LXI9"/>
<accession>A0AAV4LXI9</accession>
<comment type="caution">
    <text evidence="1">The sequence shown here is derived from an EMBL/GenBank/DDBJ whole genome shotgun (WGS) entry which is preliminary data.</text>
</comment>
<evidence type="ECO:0000313" key="2">
    <source>
        <dbReference type="Proteomes" id="UP001497744"/>
    </source>
</evidence>
<dbReference type="EMBL" id="BPLF01000003">
    <property type="protein sequence ID" value="GIX64489.1"/>
    <property type="molecule type" value="Genomic_DNA"/>
</dbReference>
<keyword evidence="2" id="KW-1185">Reference proteome</keyword>
<proteinExistence type="predicted"/>
<dbReference type="RefSeq" id="XP_067716558.1">
    <property type="nucleotide sequence ID" value="XM_067860457.1"/>
</dbReference>
<dbReference type="GeneID" id="94195970"/>
<evidence type="ECO:0000313" key="1">
    <source>
        <dbReference type="EMBL" id="GIX64489.1"/>
    </source>
</evidence>
<name>A0AAV4LXI9_BABCB</name>
<organism evidence="1 2">
    <name type="scientific">Babesia caballi</name>
    <dbReference type="NCBI Taxonomy" id="5871"/>
    <lineage>
        <taxon>Eukaryota</taxon>
        <taxon>Sar</taxon>
        <taxon>Alveolata</taxon>
        <taxon>Apicomplexa</taxon>
        <taxon>Aconoidasida</taxon>
        <taxon>Piroplasmida</taxon>
        <taxon>Babesiidae</taxon>
        <taxon>Babesia</taxon>
    </lineage>
</organism>
<reference evidence="1 2" key="1">
    <citation type="submission" date="2021-06" db="EMBL/GenBank/DDBJ databases">
        <title>Genome sequence of Babesia caballi.</title>
        <authorList>
            <person name="Yamagishi J."/>
            <person name="Kidaka T."/>
            <person name="Ochi A."/>
        </authorList>
    </citation>
    <scope>NUCLEOTIDE SEQUENCE [LARGE SCALE GENOMIC DNA]</scope>
    <source>
        <strain evidence="1">USDA-D6B2</strain>
    </source>
</reference>